<evidence type="ECO:0000256" key="2">
    <source>
        <dbReference type="ARBA" id="ARBA00022741"/>
    </source>
</evidence>
<keyword evidence="1" id="KW-0813">Transport</keyword>
<feature type="domain" description="ABC transporter" evidence="4">
    <location>
        <begin position="12"/>
        <end position="246"/>
    </location>
</feature>
<dbReference type="InterPro" id="IPR017911">
    <property type="entry name" value="MacB-like_ATP-bd"/>
</dbReference>
<dbReference type="FunFam" id="3.40.50.300:FF:000032">
    <property type="entry name" value="Export ABC transporter ATP-binding protein"/>
    <property type="match status" value="1"/>
</dbReference>
<sequence>MARHAEADIPVLILEKLSRIHGSGELTVHALRRINLAVRAGELIAVMGPSGSGKSTLLNLAGALDKPTSGRVLIEGEDVTSMRPSALAAVRRRKVGFVFQDFNLVPSLTAAENVSLPLELDGWSPRRTRQPVAEALDSVGLSGQVADRYPSELSGGQQQRIAIARSLVGPRRLVLADEPTGALDTETGDQIMAVLRERCDAGAAGLLVTHEPRHAGWADRVIFLRDGAVIDSAESAAVDERLMGGIG</sequence>
<dbReference type="RefSeq" id="WP_188896885.1">
    <property type="nucleotide sequence ID" value="NZ_BMMZ01000011.1"/>
</dbReference>
<proteinExistence type="predicted"/>
<protein>
    <submittedName>
        <fullName evidence="5">Macrolide ABC transporter ATP-binding protein</fullName>
    </submittedName>
</protein>
<evidence type="ECO:0000313" key="6">
    <source>
        <dbReference type="Proteomes" id="UP000613840"/>
    </source>
</evidence>
<dbReference type="GO" id="GO:0016887">
    <property type="term" value="F:ATP hydrolysis activity"/>
    <property type="evidence" value="ECO:0007669"/>
    <property type="project" value="InterPro"/>
</dbReference>
<dbReference type="Gene3D" id="3.40.50.300">
    <property type="entry name" value="P-loop containing nucleotide triphosphate hydrolases"/>
    <property type="match status" value="1"/>
</dbReference>
<dbReference type="Proteomes" id="UP000613840">
    <property type="component" value="Unassembled WGS sequence"/>
</dbReference>
<evidence type="ECO:0000313" key="5">
    <source>
        <dbReference type="EMBL" id="GGL75446.1"/>
    </source>
</evidence>
<dbReference type="GO" id="GO:0005524">
    <property type="term" value="F:ATP binding"/>
    <property type="evidence" value="ECO:0007669"/>
    <property type="project" value="UniProtKB-KW"/>
</dbReference>
<name>A0A917SG96_9ACTN</name>
<comment type="caution">
    <text evidence="5">The sequence shown here is derived from an EMBL/GenBank/DDBJ whole genome shotgun (WGS) entry which is preliminary data.</text>
</comment>
<dbReference type="EMBL" id="BMMZ01000011">
    <property type="protein sequence ID" value="GGL75446.1"/>
    <property type="molecule type" value="Genomic_DNA"/>
</dbReference>
<dbReference type="InterPro" id="IPR003593">
    <property type="entry name" value="AAA+_ATPase"/>
</dbReference>
<dbReference type="PANTHER" id="PTHR24220:SF86">
    <property type="entry name" value="ABC TRANSPORTER ABCH.1"/>
    <property type="match status" value="1"/>
</dbReference>
<gene>
    <name evidence="5" type="ORF">GCM10011575_37090</name>
</gene>
<keyword evidence="2" id="KW-0547">Nucleotide-binding</keyword>
<dbReference type="GO" id="GO:0098796">
    <property type="term" value="C:membrane protein complex"/>
    <property type="evidence" value="ECO:0007669"/>
    <property type="project" value="UniProtKB-ARBA"/>
</dbReference>
<dbReference type="InterPro" id="IPR027417">
    <property type="entry name" value="P-loop_NTPase"/>
</dbReference>
<reference evidence="5" key="1">
    <citation type="journal article" date="2014" name="Int. J. Syst. Evol. Microbiol.">
        <title>Complete genome sequence of Corynebacterium casei LMG S-19264T (=DSM 44701T), isolated from a smear-ripened cheese.</title>
        <authorList>
            <consortium name="US DOE Joint Genome Institute (JGI-PGF)"/>
            <person name="Walter F."/>
            <person name="Albersmeier A."/>
            <person name="Kalinowski J."/>
            <person name="Ruckert C."/>
        </authorList>
    </citation>
    <scope>NUCLEOTIDE SEQUENCE</scope>
    <source>
        <strain evidence="5">CGMCC 4.7306</strain>
    </source>
</reference>
<dbReference type="PANTHER" id="PTHR24220">
    <property type="entry name" value="IMPORT ATP-BINDING PROTEIN"/>
    <property type="match status" value="1"/>
</dbReference>
<dbReference type="GO" id="GO:0022857">
    <property type="term" value="F:transmembrane transporter activity"/>
    <property type="evidence" value="ECO:0007669"/>
    <property type="project" value="UniProtKB-ARBA"/>
</dbReference>
<dbReference type="CDD" id="cd03255">
    <property type="entry name" value="ABC_MJ0796_LolCDE_FtsE"/>
    <property type="match status" value="1"/>
</dbReference>
<dbReference type="GO" id="GO:0005886">
    <property type="term" value="C:plasma membrane"/>
    <property type="evidence" value="ECO:0007669"/>
    <property type="project" value="TreeGrafter"/>
</dbReference>
<reference evidence="5" key="2">
    <citation type="submission" date="2020-09" db="EMBL/GenBank/DDBJ databases">
        <authorList>
            <person name="Sun Q."/>
            <person name="Zhou Y."/>
        </authorList>
    </citation>
    <scope>NUCLEOTIDE SEQUENCE</scope>
    <source>
        <strain evidence="5">CGMCC 4.7306</strain>
    </source>
</reference>
<organism evidence="5 6">
    <name type="scientific">Microlunatus endophyticus</name>
    <dbReference type="NCBI Taxonomy" id="1716077"/>
    <lineage>
        <taxon>Bacteria</taxon>
        <taxon>Bacillati</taxon>
        <taxon>Actinomycetota</taxon>
        <taxon>Actinomycetes</taxon>
        <taxon>Propionibacteriales</taxon>
        <taxon>Propionibacteriaceae</taxon>
        <taxon>Microlunatus</taxon>
    </lineage>
</organism>
<dbReference type="InterPro" id="IPR003439">
    <property type="entry name" value="ABC_transporter-like_ATP-bd"/>
</dbReference>
<dbReference type="InterPro" id="IPR015854">
    <property type="entry name" value="ABC_transpr_LolD-like"/>
</dbReference>
<dbReference type="SUPFAM" id="SSF52540">
    <property type="entry name" value="P-loop containing nucleoside triphosphate hydrolases"/>
    <property type="match status" value="1"/>
</dbReference>
<dbReference type="PROSITE" id="PS50893">
    <property type="entry name" value="ABC_TRANSPORTER_2"/>
    <property type="match status" value="1"/>
</dbReference>
<dbReference type="Pfam" id="PF00005">
    <property type="entry name" value="ABC_tran"/>
    <property type="match status" value="1"/>
</dbReference>
<dbReference type="AlphaFoldDB" id="A0A917SG96"/>
<accession>A0A917SG96</accession>
<keyword evidence="3 5" id="KW-0067">ATP-binding</keyword>
<keyword evidence="6" id="KW-1185">Reference proteome</keyword>
<evidence type="ECO:0000256" key="1">
    <source>
        <dbReference type="ARBA" id="ARBA00022448"/>
    </source>
</evidence>
<dbReference type="PROSITE" id="PS00211">
    <property type="entry name" value="ABC_TRANSPORTER_1"/>
    <property type="match status" value="1"/>
</dbReference>
<evidence type="ECO:0000256" key="3">
    <source>
        <dbReference type="ARBA" id="ARBA00022840"/>
    </source>
</evidence>
<evidence type="ECO:0000259" key="4">
    <source>
        <dbReference type="PROSITE" id="PS50893"/>
    </source>
</evidence>
<dbReference type="SMART" id="SM00382">
    <property type="entry name" value="AAA"/>
    <property type="match status" value="1"/>
</dbReference>
<dbReference type="InterPro" id="IPR017871">
    <property type="entry name" value="ABC_transporter-like_CS"/>
</dbReference>